<gene>
    <name evidence="1" type="ORF">SAMN05216495_10515</name>
</gene>
<protein>
    <submittedName>
        <fullName evidence="1">Uncharacterized protein</fullName>
    </submittedName>
</protein>
<reference evidence="1 2" key="1">
    <citation type="submission" date="2016-10" db="EMBL/GenBank/DDBJ databases">
        <authorList>
            <person name="Varghese N."/>
            <person name="Submissions S."/>
        </authorList>
    </citation>
    <scope>NUCLEOTIDE SEQUENCE [LARGE SCALE GENOMIC DNA]</scope>
    <source>
        <strain evidence="1 2">WCC6</strain>
    </source>
</reference>
<name>A0A1H2VVP4_ACIFE</name>
<dbReference type="Proteomes" id="UP000182379">
    <property type="component" value="Unassembled WGS sequence"/>
</dbReference>
<accession>A0A1H2VVP4</accession>
<sequence>MTAEETGLLDKQDFLEQKEVIKKQILGNSKLTGTEKRQTLQVLEGFEKSVLQGGVRQHGITKAMLKTALPVFGKMSEDKRHNEKELRVLKFLTYFVLQGVRK</sequence>
<organism evidence="1 2">
    <name type="scientific">Acidaminococcus fermentans</name>
    <dbReference type="NCBI Taxonomy" id="905"/>
    <lineage>
        <taxon>Bacteria</taxon>
        <taxon>Bacillati</taxon>
        <taxon>Bacillota</taxon>
        <taxon>Negativicutes</taxon>
        <taxon>Acidaminococcales</taxon>
        <taxon>Acidaminococcaceae</taxon>
        <taxon>Acidaminococcus</taxon>
    </lineage>
</organism>
<comment type="caution">
    <text evidence="1">The sequence shown here is derived from an EMBL/GenBank/DDBJ whole genome shotgun (WGS) entry which is preliminary data.</text>
</comment>
<dbReference type="EMBL" id="FNOP01000005">
    <property type="protein sequence ID" value="SDW72492.1"/>
    <property type="molecule type" value="Genomic_DNA"/>
</dbReference>
<evidence type="ECO:0000313" key="1">
    <source>
        <dbReference type="EMBL" id="SDW72492.1"/>
    </source>
</evidence>
<dbReference type="OMA" id="HGITKAM"/>
<dbReference type="RefSeq" id="WP_012937460.1">
    <property type="nucleotide sequence ID" value="NZ_CALAKB010000006.1"/>
</dbReference>
<dbReference type="GeneID" id="78333811"/>
<dbReference type="AlphaFoldDB" id="A0A1H2VVP4"/>
<evidence type="ECO:0000313" key="2">
    <source>
        <dbReference type="Proteomes" id="UP000182379"/>
    </source>
</evidence>
<proteinExistence type="predicted"/>